<evidence type="ECO:0000313" key="3">
    <source>
        <dbReference type="Proteomes" id="UP001163104"/>
    </source>
</evidence>
<gene>
    <name evidence="2" type="ORF">OD459_16845</name>
</gene>
<proteinExistence type="predicted"/>
<keyword evidence="1" id="KW-0472">Membrane</keyword>
<dbReference type="Proteomes" id="UP001163104">
    <property type="component" value="Chromosome"/>
</dbReference>
<protein>
    <submittedName>
        <fullName evidence="2">Uncharacterized protein</fullName>
    </submittedName>
</protein>
<keyword evidence="1" id="KW-0812">Transmembrane</keyword>
<dbReference type="EMBL" id="CP107027">
    <property type="protein sequence ID" value="UYG93866.1"/>
    <property type="molecule type" value="Genomic_DNA"/>
</dbReference>
<name>A0AA46P0I9_CYTFI</name>
<feature type="transmembrane region" description="Helical" evidence="1">
    <location>
        <begin position="6"/>
        <end position="26"/>
    </location>
</feature>
<evidence type="ECO:0000313" key="2">
    <source>
        <dbReference type="EMBL" id="UYG93866.1"/>
    </source>
</evidence>
<reference evidence="2" key="1">
    <citation type="submission" date="2022-10" db="EMBL/GenBank/DDBJ databases">
        <title>Mechanism of multi-heavy metal repair in Cytobacillus Firmus M7.</title>
        <authorList>
            <person name="Li X."/>
            <person name="Yu C."/>
        </authorList>
    </citation>
    <scope>NUCLEOTIDE SEQUENCE</scope>
    <source>
        <strain evidence="2">M7</strain>
    </source>
</reference>
<dbReference type="RefSeq" id="WP_095243406.1">
    <property type="nucleotide sequence ID" value="NZ_CP107027.1"/>
</dbReference>
<dbReference type="AlphaFoldDB" id="A0AA46P0I9"/>
<evidence type="ECO:0000256" key="1">
    <source>
        <dbReference type="SAM" id="Phobius"/>
    </source>
</evidence>
<accession>A0AA46P0I9</accession>
<keyword evidence="1" id="KW-1133">Transmembrane helix</keyword>
<sequence>MAQAITIILSSFIIFLLIEEISHLAFRRYLNGPFVFLGNLMRLLSKVKNKKEKAPSKKDFFSQ</sequence>
<organism evidence="2 3">
    <name type="scientific">Cytobacillus firmus</name>
    <name type="common">Bacillus firmus</name>
    <dbReference type="NCBI Taxonomy" id="1399"/>
    <lineage>
        <taxon>Bacteria</taxon>
        <taxon>Bacillati</taxon>
        <taxon>Bacillota</taxon>
        <taxon>Bacilli</taxon>
        <taxon>Bacillales</taxon>
        <taxon>Bacillaceae</taxon>
        <taxon>Cytobacillus</taxon>
    </lineage>
</organism>